<dbReference type="PROSITE" id="PS00108">
    <property type="entry name" value="PROTEIN_KINASE_ST"/>
    <property type="match status" value="1"/>
</dbReference>
<evidence type="ECO:0000259" key="1">
    <source>
        <dbReference type="PROSITE" id="PS50011"/>
    </source>
</evidence>
<dbReference type="PROSITE" id="PS50011">
    <property type="entry name" value="PROTEIN_KINASE_DOM"/>
    <property type="match status" value="1"/>
</dbReference>
<dbReference type="AlphaFoldDB" id="A0A8T0I211"/>
<dbReference type="GO" id="GO:0004674">
    <property type="term" value="F:protein serine/threonine kinase activity"/>
    <property type="evidence" value="ECO:0007669"/>
    <property type="project" value="TreeGrafter"/>
</dbReference>
<evidence type="ECO:0000313" key="3">
    <source>
        <dbReference type="Proteomes" id="UP000822688"/>
    </source>
</evidence>
<dbReference type="InterPro" id="IPR011009">
    <property type="entry name" value="Kinase-like_dom_sf"/>
</dbReference>
<keyword evidence="3" id="KW-1185">Reference proteome</keyword>
<dbReference type="PANTHER" id="PTHR44329:SF260">
    <property type="entry name" value="PROTEIN KINASE DOMAIN-CONTAINING PROTEIN"/>
    <property type="match status" value="1"/>
</dbReference>
<dbReference type="GO" id="GO:0005524">
    <property type="term" value="F:ATP binding"/>
    <property type="evidence" value="ECO:0007669"/>
    <property type="project" value="InterPro"/>
</dbReference>
<dbReference type="PANTHER" id="PTHR44329">
    <property type="entry name" value="SERINE/THREONINE-PROTEIN KINASE TNNI3K-RELATED"/>
    <property type="match status" value="1"/>
</dbReference>
<dbReference type="Pfam" id="PF07714">
    <property type="entry name" value="PK_Tyr_Ser-Thr"/>
    <property type="match status" value="1"/>
</dbReference>
<proteinExistence type="predicted"/>
<dbReference type="InterPro" id="IPR051681">
    <property type="entry name" value="Ser/Thr_Kinases-Pseudokinases"/>
</dbReference>
<dbReference type="Proteomes" id="UP000822688">
    <property type="component" value="Chromosome 5"/>
</dbReference>
<dbReference type="InterPro" id="IPR008271">
    <property type="entry name" value="Ser/Thr_kinase_AS"/>
</dbReference>
<dbReference type="InterPro" id="IPR000719">
    <property type="entry name" value="Prot_kinase_dom"/>
</dbReference>
<accession>A0A8T0I211</accession>
<organism evidence="2 3">
    <name type="scientific">Ceratodon purpureus</name>
    <name type="common">Fire moss</name>
    <name type="synonym">Dicranum purpureum</name>
    <dbReference type="NCBI Taxonomy" id="3225"/>
    <lineage>
        <taxon>Eukaryota</taxon>
        <taxon>Viridiplantae</taxon>
        <taxon>Streptophyta</taxon>
        <taxon>Embryophyta</taxon>
        <taxon>Bryophyta</taxon>
        <taxon>Bryophytina</taxon>
        <taxon>Bryopsida</taxon>
        <taxon>Dicranidae</taxon>
        <taxon>Pseudoditrichales</taxon>
        <taxon>Ditrichaceae</taxon>
        <taxon>Ceratodon</taxon>
    </lineage>
</organism>
<gene>
    <name evidence="2" type="ORF">KC19_5G101300</name>
</gene>
<comment type="caution">
    <text evidence="2">The sequence shown here is derived from an EMBL/GenBank/DDBJ whole genome shotgun (WGS) entry which is preliminary data.</text>
</comment>
<name>A0A8T0I211_CERPU</name>
<sequence>MTSIWRIFGRGASSPTVAEILHLSSTNIQRINSLTSRDQSHTDEPLNPYQCRSLSSKLLRTLENIVGLIYFWDQDSSSATSNTATLSTVALETFYLVSERAKELVESCSSVDWCQASTFQIQNEEAFKDILVETSLCYNTIYELVKDKVLYQDLRRTSTFEPPTSAEVMQDRIALLQRYQDFLSAALTSQSNYRKHHLARHLLRRLKYITSQSNGEDFDVCAVTPWPDGNCPGDEWGKNSEFLGGNVCKTTWLDVPCAKKTFNDGEVTVDEIFAEARILACLNHPNIVKFISCGHDRENSWHFIAMEHMEASLCAVIKKRTKAKKGAPFPILSAVHIMLQIANGTCYLHDKGVAHRDFKTSNVVVRQLTAPHLQDYIQVKLVDFGLSKARLRASRSNTISEPKIGTTHYRAPEAFQRGRANWFKADVYSFGLMCSVILSGEEPFQEMPRNKVHEAVSHGCRPVLPPETPQELKRLIKECWDTDRNVRPDFIEIYVRLAKLKHKLLREDPRGHGFKDEVDSFASEYIEEIIKKQSEARNQDRFYVQAGVLQNVVEEDEWSFPDQVRPFIN</sequence>
<dbReference type="EMBL" id="CM026425">
    <property type="protein sequence ID" value="KAG0576703.1"/>
    <property type="molecule type" value="Genomic_DNA"/>
</dbReference>
<evidence type="ECO:0000313" key="2">
    <source>
        <dbReference type="EMBL" id="KAG0576703.1"/>
    </source>
</evidence>
<dbReference type="Gene3D" id="1.10.510.10">
    <property type="entry name" value="Transferase(Phosphotransferase) domain 1"/>
    <property type="match status" value="1"/>
</dbReference>
<dbReference type="InterPro" id="IPR001245">
    <property type="entry name" value="Ser-Thr/Tyr_kinase_cat_dom"/>
</dbReference>
<reference evidence="2" key="1">
    <citation type="submission" date="2020-06" db="EMBL/GenBank/DDBJ databases">
        <title>WGS assembly of Ceratodon purpureus strain R40.</title>
        <authorList>
            <person name="Carey S.B."/>
            <person name="Jenkins J."/>
            <person name="Shu S."/>
            <person name="Lovell J.T."/>
            <person name="Sreedasyam A."/>
            <person name="Maumus F."/>
            <person name="Tiley G.P."/>
            <person name="Fernandez-Pozo N."/>
            <person name="Barry K."/>
            <person name="Chen C."/>
            <person name="Wang M."/>
            <person name="Lipzen A."/>
            <person name="Daum C."/>
            <person name="Saski C.A."/>
            <person name="Payton A.C."/>
            <person name="Mcbreen J.C."/>
            <person name="Conrad R.E."/>
            <person name="Kollar L.M."/>
            <person name="Olsson S."/>
            <person name="Huttunen S."/>
            <person name="Landis J.B."/>
            <person name="Wickett N.J."/>
            <person name="Johnson M.G."/>
            <person name="Rensing S.A."/>
            <person name="Grimwood J."/>
            <person name="Schmutz J."/>
            <person name="Mcdaniel S.F."/>
        </authorList>
    </citation>
    <scope>NUCLEOTIDE SEQUENCE</scope>
    <source>
        <strain evidence="2">R40</strain>
    </source>
</reference>
<feature type="domain" description="Protein kinase" evidence="1">
    <location>
        <begin position="203"/>
        <end position="505"/>
    </location>
</feature>
<dbReference type="SUPFAM" id="SSF56112">
    <property type="entry name" value="Protein kinase-like (PK-like)"/>
    <property type="match status" value="1"/>
</dbReference>
<protein>
    <recommendedName>
        <fullName evidence="1">Protein kinase domain-containing protein</fullName>
    </recommendedName>
</protein>